<dbReference type="SUPFAM" id="SSF56349">
    <property type="entry name" value="DNA breaking-rejoining enzymes"/>
    <property type="match status" value="1"/>
</dbReference>
<dbReference type="OrthoDB" id="9784724at2"/>
<dbReference type="Pfam" id="PF20172">
    <property type="entry name" value="DUF6538"/>
    <property type="match status" value="1"/>
</dbReference>
<keyword evidence="4" id="KW-0233">DNA recombination</keyword>
<dbReference type="GO" id="GO:0003677">
    <property type="term" value="F:DNA binding"/>
    <property type="evidence" value="ECO:0007669"/>
    <property type="project" value="UniProtKB-KW"/>
</dbReference>
<organism evidence="6 7">
    <name type="scientific">Cohaesibacter celericrescens</name>
    <dbReference type="NCBI Taxonomy" id="2067669"/>
    <lineage>
        <taxon>Bacteria</taxon>
        <taxon>Pseudomonadati</taxon>
        <taxon>Pseudomonadota</taxon>
        <taxon>Alphaproteobacteria</taxon>
        <taxon>Hyphomicrobiales</taxon>
        <taxon>Cohaesibacteraceae</taxon>
    </lineage>
</organism>
<name>A0A2N5XQA7_9HYPH</name>
<evidence type="ECO:0000259" key="5">
    <source>
        <dbReference type="PROSITE" id="PS51898"/>
    </source>
</evidence>
<dbReference type="InterPro" id="IPR010998">
    <property type="entry name" value="Integrase_recombinase_N"/>
</dbReference>
<evidence type="ECO:0000256" key="1">
    <source>
        <dbReference type="ARBA" id="ARBA00008857"/>
    </source>
</evidence>
<evidence type="ECO:0000256" key="4">
    <source>
        <dbReference type="ARBA" id="ARBA00023172"/>
    </source>
</evidence>
<dbReference type="EMBL" id="PKUQ01000022">
    <property type="protein sequence ID" value="PLW76684.1"/>
    <property type="molecule type" value="Genomic_DNA"/>
</dbReference>
<dbReference type="Proteomes" id="UP000234881">
    <property type="component" value="Unassembled WGS sequence"/>
</dbReference>
<dbReference type="GO" id="GO:0006310">
    <property type="term" value="P:DNA recombination"/>
    <property type="evidence" value="ECO:0007669"/>
    <property type="project" value="UniProtKB-KW"/>
</dbReference>
<gene>
    <name evidence="6" type="ORF">C0081_11455</name>
</gene>
<dbReference type="GO" id="GO:0015074">
    <property type="term" value="P:DNA integration"/>
    <property type="evidence" value="ECO:0007669"/>
    <property type="project" value="UniProtKB-KW"/>
</dbReference>
<evidence type="ECO:0000256" key="2">
    <source>
        <dbReference type="ARBA" id="ARBA00022908"/>
    </source>
</evidence>
<dbReference type="InterPro" id="IPR013762">
    <property type="entry name" value="Integrase-like_cat_sf"/>
</dbReference>
<comment type="similarity">
    <text evidence="1">Belongs to the 'phage' integrase family.</text>
</comment>
<dbReference type="Gene3D" id="1.10.150.130">
    <property type="match status" value="1"/>
</dbReference>
<accession>A0A2N5XQA7</accession>
<evidence type="ECO:0000313" key="7">
    <source>
        <dbReference type="Proteomes" id="UP000234881"/>
    </source>
</evidence>
<dbReference type="InterPro" id="IPR011010">
    <property type="entry name" value="DNA_brk_join_enz"/>
</dbReference>
<keyword evidence="2" id="KW-0229">DNA integration</keyword>
<dbReference type="InterPro" id="IPR046668">
    <property type="entry name" value="DUF6538"/>
</dbReference>
<keyword evidence="3" id="KW-0238">DNA-binding</keyword>
<feature type="domain" description="Tyr recombinase" evidence="5">
    <location>
        <begin position="383"/>
        <end position="602"/>
    </location>
</feature>
<dbReference type="Pfam" id="PF00589">
    <property type="entry name" value="Phage_integrase"/>
    <property type="match status" value="1"/>
</dbReference>
<dbReference type="PROSITE" id="PS51898">
    <property type="entry name" value="TYR_RECOMBINASE"/>
    <property type="match status" value="1"/>
</dbReference>
<protein>
    <recommendedName>
        <fullName evidence="5">Tyr recombinase domain-containing protein</fullName>
    </recommendedName>
</protein>
<comment type="caution">
    <text evidence="6">The sequence shown here is derived from an EMBL/GenBank/DDBJ whole genome shotgun (WGS) entry which is preliminary data.</text>
</comment>
<keyword evidence="7" id="KW-1185">Reference proteome</keyword>
<evidence type="ECO:0000256" key="3">
    <source>
        <dbReference type="ARBA" id="ARBA00023125"/>
    </source>
</evidence>
<dbReference type="Gene3D" id="1.10.443.10">
    <property type="entry name" value="Intergrase catalytic core"/>
    <property type="match status" value="1"/>
</dbReference>
<dbReference type="PANTHER" id="PTHR30349">
    <property type="entry name" value="PHAGE INTEGRASE-RELATED"/>
    <property type="match status" value="1"/>
</dbReference>
<dbReference type="AlphaFoldDB" id="A0A2N5XQA7"/>
<dbReference type="RefSeq" id="WP_101533973.1">
    <property type="nucleotide sequence ID" value="NZ_PKUQ01000022.1"/>
</dbReference>
<dbReference type="PANTHER" id="PTHR30349:SF41">
    <property type="entry name" value="INTEGRASE_RECOMBINASE PROTEIN MJ0367-RELATED"/>
    <property type="match status" value="1"/>
</dbReference>
<dbReference type="InterPro" id="IPR002104">
    <property type="entry name" value="Integrase_catalytic"/>
</dbReference>
<reference evidence="6 7" key="1">
    <citation type="submission" date="2018-01" db="EMBL/GenBank/DDBJ databases">
        <title>The draft genome sequence of Cohaesibacter sp. H1304.</title>
        <authorList>
            <person name="Wang N.-N."/>
            <person name="Du Z.-J."/>
        </authorList>
    </citation>
    <scope>NUCLEOTIDE SEQUENCE [LARGE SCALE GENOMIC DNA]</scope>
    <source>
        <strain evidence="6 7">H1304</strain>
    </source>
</reference>
<dbReference type="CDD" id="cd01184">
    <property type="entry name" value="INT_C_like_1"/>
    <property type="match status" value="1"/>
</dbReference>
<proteinExistence type="inferred from homology"/>
<sequence length="615" mass="69833">MKVVSGYPDLYCRSGTYYLCKRIPKGLEDAYSGKSHIRRSLRTKNKREAIKRLHAEQVKLDAEFAANHVKLRKTLSTTEANEIAQSYLRDLLIEDMEVRQDGDLESVSVFDQVKDQLKQAQIPHKVGYSEQEIVAEFGLSDRDVSRLREDVECIRPYYKEALAKQDLGAVSNEVDELSEVHHLELPRGSDGWKALARELLKATVQYCEIMQRRNAGELDEFISSMPPISTPERDFLHQTGEPDAYGKTRSGMTLRELVDAYKSNPGRRASERTNKSYEVLFRIMDDVIGNEKYVDEITREDFRRVRDILLKTPTNAAQRFPGKSATEVVELAKERGLNTLDPATVNVRLELMSALFKFAEQEGYVVQNLAKGLKVSEGKKAKDRRKAFTIDDLNRIFSAPLYTGCRNDQAGYAVPGPNIIKRGRYWVPLIALWTGMRLGECCQLHCSDVKEIDGVWCIVISETTDGGGMDEADKKRIKTAAGERYVPIHSELIKLGFVDFVLERQKTKDVRLFSELTASAEGYLSDNFSKWFNGENKFLGKVGVWKKHEKVFHSFRHTYRDAMTYAGLSRDVIRALGGWSSGDTEDNYGSELSAKFLKEQIEKIGFEGLVLPNLS</sequence>
<dbReference type="InterPro" id="IPR050090">
    <property type="entry name" value="Tyrosine_recombinase_XerCD"/>
</dbReference>
<evidence type="ECO:0000313" key="6">
    <source>
        <dbReference type="EMBL" id="PLW76684.1"/>
    </source>
</evidence>